<reference evidence="2" key="2">
    <citation type="journal article" date="2019" name="Genome Biol. Evol.">
        <title>Day and night: Metabolic profiles and evolutionary relationships of six axenic non-marine cyanobacteria.</title>
        <authorList>
            <person name="Will S.E."/>
            <person name="Henke P."/>
            <person name="Boedeker C."/>
            <person name="Huang S."/>
            <person name="Brinkmann H."/>
            <person name="Rohde M."/>
            <person name="Jarek M."/>
            <person name="Friedl T."/>
            <person name="Seufert S."/>
            <person name="Schumacher M."/>
            <person name="Overmann J."/>
            <person name="Neumann-Schaal M."/>
            <person name="Petersen J."/>
        </authorList>
    </citation>
    <scope>NUCLEOTIDE SEQUENCE [LARGE SCALE GENOMIC DNA]</scope>
    <source>
        <strain evidence="2">PCC 7102</strain>
    </source>
</reference>
<reference evidence="2" key="1">
    <citation type="submission" date="2018-12" db="EMBL/GenBank/DDBJ databases">
        <authorList>
            <person name="Will S."/>
            <person name="Neumann-Schaal M."/>
            <person name="Henke P."/>
        </authorList>
    </citation>
    <scope>NUCLEOTIDE SEQUENCE</scope>
    <source>
        <strain evidence="2">PCC 7102</strain>
    </source>
</reference>
<dbReference type="InterPro" id="IPR001846">
    <property type="entry name" value="VWF_type-D"/>
</dbReference>
<dbReference type="AlphaFoldDB" id="A0A433UH68"/>
<dbReference type="PROSITE" id="PS51233">
    <property type="entry name" value="VWFD"/>
    <property type="match status" value="1"/>
</dbReference>
<dbReference type="PANTHER" id="PTHR13802">
    <property type="entry name" value="MUCIN 4-RELATED"/>
    <property type="match status" value="1"/>
</dbReference>
<organism evidence="2 3">
    <name type="scientific">Dulcicalothrix desertica PCC 7102</name>
    <dbReference type="NCBI Taxonomy" id="232991"/>
    <lineage>
        <taxon>Bacteria</taxon>
        <taxon>Bacillati</taxon>
        <taxon>Cyanobacteriota</taxon>
        <taxon>Cyanophyceae</taxon>
        <taxon>Nostocales</taxon>
        <taxon>Calotrichaceae</taxon>
        <taxon>Dulcicalothrix</taxon>
    </lineage>
</organism>
<proteinExistence type="predicted"/>
<dbReference type="Pfam" id="PF00094">
    <property type="entry name" value="VWD"/>
    <property type="match status" value="1"/>
</dbReference>
<name>A0A433UH68_9CYAN</name>
<dbReference type="OrthoDB" id="574668at2"/>
<sequence length="682" mass="74602">MRSVRFWLTVIVSFVSILLGTMFFPVMAKIPDNYSISPFQEFSQIETLRPSTISFKPDEQGQGHRFITESTLAGPWSTPDNSPIIDEDGKQLGFTSEAIEEIYQGNRSVDLKPGSSWRTSEDFDIPQNHFDNELFELGSTRLKTLKQGVVDALRSVNQKEDCNCSANGDNNANVEAGKTARRLLGQALHSLQDFYAHSNWVELGFRNKEIDARLGRSVVPNPPPGFMPAKKPSDPGALDPRLVGSRDIKFLTSGYFMGVGPIASCKAPKGKMRHGAAVICSNGLNKDERERANYAEAEALAITATRDFVNQIIAEEPEIGGNLARIKVLMGIKTPCKNNRPNRPECEQRGGKSYGDPHIATIDGFSYSLQTVGEAILIKSNDGSFEVQERHSPFGSSMSLNTAIAVKAGKNRVALYTRDIPDGNTSTPLRLNGKPVTLKNDKLSLPDGGSISKQADNYVIHAPSGENVVISPRGSGTQAFLNVSPFVYNRSGKYSGLLGNVNGNPNDDLQIRGGSSISETRSSYGDVKQVLNLVGLRVPGALDASEKLYFDNMYKKFANSWRVKPNESLFDYPPGKTTKNYTDLAFPDKYLTLNMLSSSQVQKAREACTQAKVTEDLMEGCIFDVGFSGFSEFARATAEISGYISIVNQLIPGVNIPTPEQAVERVIEKVKPKVCLPLVGCL</sequence>
<evidence type="ECO:0000259" key="1">
    <source>
        <dbReference type="PROSITE" id="PS51233"/>
    </source>
</evidence>
<feature type="domain" description="VWFD" evidence="1">
    <location>
        <begin position="349"/>
        <end position="569"/>
    </location>
</feature>
<evidence type="ECO:0000313" key="3">
    <source>
        <dbReference type="Proteomes" id="UP000271624"/>
    </source>
</evidence>
<dbReference type="Proteomes" id="UP000271624">
    <property type="component" value="Unassembled WGS sequence"/>
</dbReference>
<gene>
    <name evidence="2" type="ORF">DSM106972_097010</name>
</gene>
<dbReference type="InterPro" id="IPR056862">
    <property type="entry name" value="VWA7_N"/>
</dbReference>
<evidence type="ECO:0000313" key="2">
    <source>
        <dbReference type="EMBL" id="RUS93149.1"/>
    </source>
</evidence>
<dbReference type="Pfam" id="PF25107">
    <property type="entry name" value="VWA7_N"/>
    <property type="match status" value="1"/>
</dbReference>
<keyword evidence="3" id="KW-1185">Reference proteome</keyword>
<dbReference type="InterPro" id="IPR051495">
    <property type="entry name" value="Epithelial_Barrier/Signaling"/>
</dbReference>
<comment type="caution">
    <text evidence="2">The sequence shown here is derived from an EMBL/GenBank/DDBJ whole genome shotgun (WGS) entry which is preliminary data.</text>
</comment>
<dbReference type="EMBL" id="RSCL01000062">
    <property type="protein sequence ID" value="RUS93149.1"/>
    <property type="molecule type" value="Genomic_DNA"/>
</dbReference>
<dbReference type="RefSeq" id="WP_127087601.1">
    <property type="nucleotide sequence ID" value="NZ_RSCL01000062.1"/>
</dbReference>
<protein>
    <recommendedName>
        <fullName evidence="1">VWFD domain-containing protein</fullName>
    </recommendedName>
</protein>
<accession>A0A433UH68</accession>
<dbReference type="PANTHER" id="PTHR13802:SF52">
    <property type="entry name" value="MUCIN-4"/>
    <property type="match status" value="1"/>
</dbReference>